<dbReference type="PROSITE" id="PS51063">
    <property type="entry name" value="HTH_CRP_2"/>
    <property type="match status" value="1"/>
</dbReference>
<dbReference type="SUPFAM" id="SSF51206">
    <property type="entry name" value="cAMP-binding domain-like"/>
    <property type="match status" value="1"/>
</dbReference>
<evidence type="ECO:0000256" key="10">
    <source>
        <dbReference type="ARBA" id="ARBA00023159"/>
    </source>
</evidence>
<gene>
    <name evidence="15" type="ORF">K6753_10570</name>
</gene>
<keyword evidence="5" id="KW-0021">Allosteric enzyme</keyword>
<dbReference type="CDD" id="cd00092">
    <property type="entry name" value="HTH_CRP"/>
    <property type="match status" value="1"/>
</dbReference>
<evidence type="ECO:0000259" key="13">
    <source>
        <dbReference type="PROSITE" id="PS50042"/>
    </source>
</evidence>
<evidence type="ECO:0000256" key="7">
    <source>
        <dbReference type="ARBA" id="ARBA00023015"/>
    </source>
</evidence>
<comment type="subcellular location">
    <subcellularLocation>
        <location evidence="1">Cytoplasm</location>
    </subcellularLocation>
</comment>
<comment type="caution">
    <text evidence="15">The sequence shown here is derived from an EMBL/GenBank/DDBJ whole genome shotgun (WGS) entry which is preliminary data.</text>
</comment>
<keyword evidence="6" id="KW-0973">c-di-GMP</keyword>
<comment type="subunit">
    <text evidence="2">Homodimer.</text>
</comment>
<keyword evidence="16" id="KW-1185">Reference proteome</keyword>
<dbReference type="PROSITE" id="PS50042">
    <property type="entry name" value="CNMP_BINDING_3"/>
    <property type="match status" value="1"/>
</dbReference>
<reference evidence="15 16" key="1">
    <citation type="submission" date="2021-09" db="EMBL/GenBank/DDBJ databases">
        <title>Lysobacter sp. 13A isolated from the river sediment.</title>
        <authorList>
            <person name="Liu H."/>
            <person name="Li S."/>
            <person name="Mao S."/>
        </authorList>
    </citation>
    <scope>NUCLEOTIDE SEQUENCE [LARGE SCALE GENOMIC DNA]</scope>
    <source>
        <strain evidence="15 16">13A</strain>
    </source>
</reference>
<dbReference type="PRINTS" id="PR00034">
    <property type="entry name" value="HTHCRP"/>
</dbReference>
<dbReference type="EMBL" id="JAINZW010000004">
    <property type="protein sequence ID" value="MBZ4039971.1"/>
    <property type="molecule type" value="Genomic_DNA"/>
</dbReference>
<dbReference type="SMART" id="SM00100">
    <property type="entry name" value="cNMP"/>
    <property type="match status" value="1"/>
</dbReference>
<dbReference type="InterPro" id="IPR036390">
    <property type="entry name" value="WH_DNA-bd_sf"/>
</dbReference>
<organism evidence="15 16">
    <name type="scientific">Novilysobacter selenitireducens</name>
    <dbReference type="NCBI Taxonomy" id="2872639"/>
    <lineage>
        <taxon>Bacteria</taxon>
        <taxon>Pseudomonadati</taxon>
        <taxon>Pseudomonadota</taxon>
        <taxon>Gammaproteobacteria</taxon>
        <taxon>Lysobacterales</taxon>
        <taxon>Lysobacteraceae</taxon>
        <taxon>Novilysobacter</taxon>
    </lineage>
</organism>
<dbReference type="Gene3D" id="2.60.120.10">
    <property type="entry name" value="Jelly Rolls"/>
    <property type="match status" value="1"/>
</dbReference>
<proteinExistence type="predicted"/>
<evidence type="ECO:0000256" key="3">
    <source>
        <dbReference type="ARBA" id="ARBA00020769"/>
    </source>
</evidence>
<name>A0ABS7T7V3_9GAMM</name>
<dbReference type="PANTHER" id="PTHR24567:SF75">
    <property type="entry name" value="FUMARATE AND NITRATE REDUCTION REGULATORY PROTEIN"/>
    <property type="match status" value="1"/>
</dbReference>
<keyword evidence="10" id="KW-0010">Activator</keyword>
<evidence type="ECO:0000256" key="8">
    <source>
        <dbReference type="ARBA" id="ARBA00023026"/>
    </source>
</evidence>
<dbReference type="InterPro" id="IPR050397">
    <property type="entry name" value="Env_Response_Regulators"/>
</dbReference>
<evidence type="ECO:0000256" key="6">
    <source>
        <dbReference type="ARBA" id="ARBA00022636"/>
    </source>
</evidence>
<dbReference type="SUPFAM" id="SSF46785">
    <property type="entry name" value="Winged helix' DNA-binding domain"/>
    <property type="match status" value="1"/>
</dbReference>
<evidence type="ECO:0000256" key="11">
    <source>
        <dbReference type="ARBA" id="ARBA00023163"/>
    </source>
</evidence>
<dbReference type="PANTHER" id="PTHR24567">
    <property type="entry name" value="CRP FAMILY TRANSCRIPTIONAL REGULATORY PROTEIN"/>
    <property type="match status" value="1"/>
</dbReference>
<keyword evidence="4" id="KW-0678">Repressor</keyword>
<dbReference type="PROSITE" id="PS00042">
    <property type="entry name" value="HTH_CRP_1"/>
    <property type="match status" value="1"/>
</dbReference>
<keyword evidence="9" id="KW-0238">DNA-binding</keyword>
<dbReference type="Proteomes" id="UP001430954">
    <property type="component" value="Unassembled WGS sequence"/>
</dbReference>
<sequence length="256" mass="28239">MAAMSAPDSIDLARLRRSCAKCSLQQLCLPAGVSARELEQLERIVQRNRHVGRGERLFWPGAPLTGVFVAREGAFKTTVLDESGEEQVLGFHLPGEVIGLDAMGTGVHRCEAVALGEAQVCEIPFDQLTTVAAQLPSLQQQLMRVIGQGVDRDQDHLGVLVRRQANERVALFLHGLGERLRTVGLSSSRFRLPMSREDIARYLGLALETVSRGFTRLQDDGVIEVTGRQVEVLDPERLTRMAHGAEEERNARRGRA</sequence>
<evidence type="ECO:0000259" key="14">
    <source>
        <dbReference type="PROSITE" id="PS51063"/>
    </source>
</evidence>
<dbReference type="InterPro" id="IPR018335">
    <property type="entry name" value="Tscrpt_reg_HTH_Crp-type_CS"/>
</dbReference>
<dbReference type="InterPro" id="IPR014710">
    <property type="entry name" value="RmlC-like_jellyroll"/>
</dbReference>
<dbReference type="CDD" id="cd00038">
    <property type="entry name" value="CAP_ED"/>
    <property type="match status" value="1"/>
</dbReference>
<dbReference type="Pfam" id="PF13545">
    <property type="entry name" value="HTH_Crp_2"/>
    <property type="match status" value="1"/>
</dbReference>
<evidence type="ECO:0000256" key="9">
    <source>
        <dbReference type="ARBA" id="ARBA00023125"/>
    </source>
</evidence>
<feature type="domain" description="Cyclic nucleotide-binding" evidence="13">
    <location>
        <begin position="29"/>
        <end position="113"/>
    </location>
</feature>
<dbReference type="RefSeq" id="WP_223676408.1">
    <property type="nucleotide sequence ID" value="NZ_JAINZW010000004.1"/>
</dbReference>
<dbReference type="InterPro" id="IPR036388">
    <property type="entry name" value="WH-like_DNA-bd_sf"/>
</dbReference>
<dbReference type="Pfam" id="PF00027">
    <property type="entry name" value="cNMP_binding"/>
    <property type="match status" value="1"/>
</dbReference>
<dbReference type="InterPro" id="IPR000595">
    <property type="entry name" value="cNMP-bd_dom"/>
</dbReference>
<feature type="domain" description="HTH crp-type" evidence="14">
    <location>
        <begin position="163"/>
        <end position="236"/>
    </location>
</feature>
<evidence type="ECO:0000313" key="15">
    <source>
        <dbReference type="EMBL" id="MBZ4039971.1"/>
    </source>
</evidence>
<evidence type="ECO:0000256" key="12">
    <source>
        <dbReference type="ARBA" id="ARBA00031697"/>
    </source>
</evidence>
<protein>
    <recommendedName>
        <fullName evidence="3">CRP-like protein Clp</fullName>
    </recommendedName>
    <alternativeName>
        <fullName evidence="12">Catabolite activation-like protein</fullName>
    </alternativeName>
</protein>
<dbReference type="InterPro" id="IPR012318">
    <property type="entry name" value="HTH_CRP"/>
</dbReference>
<evidence type="ECO:0000256" key="4">
    <source>
        <dbReference type="ARBA" id="ARBA00022491"/>
    </source>
</evidence>
<evidence type="ECO:0000313" key="16">
    <source>
        <dbReference type="Proteomes" id="UP001430954"/>
    </source>
</evidence>
<dbReference type="Gene3D" id="1.10.10.10">
    <property type="entry name" value="Winged helix-like DNA-binding domain superfamily/Winged helix DNA-binding domain"/>
    <property type="match status" value="1"/>
</dbReference>
<dbReference type="InterPro" id="IPR018490">
    <property type="entry name" value="cNMP-bd_dom_sf"/>
</dbReference>
<evidence type="ECO:0000256" key="1">
    <source>
        <dbReference type="ARBA" id="ARBA00004496"/>
    </source>
</evidence>
<accession>A0ABS7T7V3</accession>
<keyword evidence="7" id="KW-0805">Transcription regulation</keyword>
<evidence type="ECO:0000256" key="2">
    <source>
        <dbReference type="ARBA" id="ARBA00011738"/>
    </source>
</evidence>
<dbReference type="SMART" id="SM00419">
    <property type="entry name" value="HTH_CRP"/>
    <property type="match status" value="1"/>
</dbReference>
<keyword evidence="11" id="KW-0804">Transcription</keyword>
<evidence type="ECO:0000256" key="5">
    <source>
        <dbReference type="ARBA" id="ARBA00022533"/>
    </source>
</evidence>
<keyword evidence="8" id="KW-0843">Virulence</keyword>